<gene>
    <name evidence="2" type="ORF">Q5P01_003915</name>
</gene>
<dbReference type="EMBL" id="JAUPFM010000002">
    <property type="protein sequence ID" value="KAK2859295.1"/>
    <property type="molecule type" value="Genomic_DNA"/>
</dbReference>
<evidence type="ECO:0000313" key="3">
    <source>
        <dbReference type="Proteomes" id="UP001187415"/>
    </source>
</evidence>
<dbReference type="Proteomes" id="UP001187415">
    <property type="component" value="Unassembled WGS sequence"/>
</dbReference>
<feature type="compositionally biased region" description="Low complexity" evidence="1">
    <location>
        <begin position="52"/>
        <end position="66"/>
    </location>
</feature>
<evidence type="ECO:0000313" key="2">
    <source>
        <dbReference type="EMBL" id="KAK2859295.1"/>
    </source>
</evidence>
<feature type="compositionally biased region" description="Basic and acidic residues" evidence="1">
    <location>
        <begin position="1"/>
        <end position="10"/>
    </location>
</feature>
<evidence type="ECO:0000256" key="1">
    <source>
        <dbReference type="SAM" id="MobiDB-lite"/>
    </source>
</evidence>
<feature type="region of interest" description="Disordered" evidence="1">
    <location>
        <begin position="258"/>
        <end position="281"/>
    </location>
</feature>
<sequence length="385" mass="42048">MSEDQIKPEESGSLASGACSSSELVKAETGGLEGPAHPDILEKEVFAHEVQSPSSRKSPSASSPFSTSAVLEVPTEHLSVFGHQQLFTESFKIIPIEAEVPIEPPEEEEDKTDSGNDQHLVLNSSVFSVVLETFFQHLTEEQWREVGEGVYNHDVLEKLIYMCMTALRFISNAVLKVVLLSLHQSSDAYGTCHLMDPMTSEDLLRVYNVDIQGFVESCFSQAVHDVIGPGTPVRVSPEFTDTLATEVLHEVNSVLSVPQKGSVDGTPASPDSSQESNTSAAEKTLSGLIATMKSFLTGRATAVRSSIEIQKDTEANILEQTPGGPDTKSKQSLWNRCVGRQEMRQKEPALAQEYCVTEDNKTPHSFTSNTFEEGTRNSGFFSSKE</sequence>
<keyword evidence="3" id="KW-1185">Reference proteome</keyword>
<protein>
    <submittedName>
        <fullName evidence="2">Uncharacterized protein</fullName>
    </submittedName>
</protein>
<organism evidence="2 3">
    <name type="scientific">Channa striata</name>
    <name type="common">Snakehead murrel</name>
    <name type="synonym">Ophicephalus striatus</name>
    <dbReference type="NCBI Taxonomy" id="64152"/>
    <lineage>
        <taxon>Eukaryota</taxon>
        <taxon>Metazoa</taxon>
        <taxon>Chordata</taxon>
        <taxon>Craniata</taxon>
        <taxon>Vertebrata</taxon>
        <taxon>Euteleostomi</taxon>
        <taxon>Actinopterygii</taxon>
        <taxon>Neopterygii</taxon>
        <taxon>Teleostei</taxon>
        <taxon>Neoteleostei</taxon>
        <taxon>Acanthomorphata</taxon>
        <taxon>Anabantaria</taxon>
        <taxon>Anabantiformes</taxon>
        <taxon>Channoidei</taxon>
        <taxon>Channidae</taxon>
        <taxon>Channa</taxon>
    </lineage>
</organism>
<feature type="compositionally biased region" description="Polar residues" evidence="1">
    <location>
        <begin position="363"/>
        <end position="385"/>
    </location>
</feature>
<feature type="region of interest" description="Disordered" evidence="1">
    <location>
        <begin position="1"/>
        <end position="66"/>
    </location>
</feature>
<feature type="compositionally biased region" description="Low complexity" evidence="1">
    <location>
        <begin position="11"/>
        <end position="24"/>
    </location>
</feature>
<feature type="compositionally biased region" description="Polar residues" evidence="1">
    <location>
        <begin position="269"/>
        <end position="281"/>
    </location>
</feature>
<name>A0AA88NTD4_CHASR</name>
<reference evidence="2" key="1">
    <citation type="submission" date="2023-07" db="EMBL/GenBank/DDBJ databases">
        <title>Chromosome-level Genome Assembly of Striped Snakehead (Channa striata).</title>
        <authorList>
            <person name="Liu H."/>
        </authorList>
    </citation>
    <scope>NUCLEOTIDE SEQUENCE</scope>
    <source>
        <strain evidence="2">Gz</strain>
        <tissue evidence="2">Muscle</tissue>
    </source>
</reference>
<accession>A0AA88NTD4</accession>
<feature type="region of interest" description="Disordered" evidence="1">
    <location>
        <begin position="361"/>
        <end position="385"/>
    </location>
</feature>
<comment type="caution">
    <text evidence="2">The sequence shown here is derived from an EMBL/GenBank/DDBJ whole genome shotgun (WGS) entry which is preliminary data.</text>
</comment>
<proteinExistence type="predicted"/>
<dbReference type="AlphaFoldDB" id="A0AA88NTD4"/>